<keyword evidence="2" id="KW-0812">Transmembrane</keyword>
<keyword evidence="2" id="KW-1133">Transmembrane helix</keyword>
<gene>
    <name evidence="3" type="ORF">MNB_SV-13-1400</name>
</gene>
<proteinExistence type="predicted"/>
<keyword evidence="1" id="KW-0175">Coiled coil</keyword>
<evidence type="ECO:0000256" key="1">
    <source>
        <dbReference type="SAM" id="Coils"/>
    </source>
</evidence>
<protein>
    <submittedName>
        <fullName evidence="3">Uncharacterized protein</fullName>
    </submittedName>
</protein>
<reference evidence="3" key="1">
    <citation type="submission" date="2016-10" db="EMBL/GenBank/DDBJ databases">
        <authorList>
            <person name="de Groot N.N."/>
        </authorList>
    </citation>
    <scope>NUCLEOTIDE SEQUENCE</scope>
</reference>
<evidence type="ECO:0000256" key="2">
    <source>
        <dbReference type="SAM" id="Phobius"/>
    </source>
</evidence>
<feature type="coiled-coil region" evidence="1">
    <location>
        <begin position="45"/>
        <end position="72"/>
    </location>
</feature>
<keyword evidence="2" id="KW-0472">Membrane</keyword>
<sequence length="83" mass="9591">MEAPREVEGIAGFSFTVIFFTVLGIMMLGLYIKVLIFGENSLTVLNDLREKKETLHEEKKTLKAENQRLQKTFFELTQLVPKE</sequence>
<dbReference type="EMBL" id="FPHM01000171">
    <property type="protein sequence ID" value="SFV70792.1"/>
    <property type="molecule type" value="Genomic_DNA"/>
</dbReference>
<dbReference type="AlphaFoldDB" id="A0A1W1CYP6"/>
<evidence type="ECO:0000313" key="3">
    <source>
        <dbReference type="EMBL" id="SFV70792.1"/>
    </source>
</evidence>
<feature type="transmembrane region" description="Helical" evidence="2">
    <location>
        <begin position="12"/>
        <end position="32"/>
    </location>
</feature>
<accession>A0A1W1CYP6</accession>
<name>A0A1W1CYP6_9ZZZZ</name>
<organism evidence="3">
    <name type="scientific">hydrothermal vent metagenome</name>
    <dbReference type="NCBI Taxonomy" id="652676"/>
    <lineage>
        <taxon>unclassified sequences</taxon>
        <taxon>metagenomes</taxon>
        <taxon>ecological metagenomes</taxon>
    </lineage>
</organism>